<dbReference type="NCBIfam" id="TIGR01509">
    <property type="entry name" value="HAD-SF-IA-v3"/>
    <property type="match status" value="1"/>
</dbReference>
<dbReference type="GO" id="GO:0008967">
    <property type="term" value="F:phosphoglycolate phosphatase activity"/>
    <property type="evidence" value="ECO:0007669"/>
    <property type="project" value="TreeGrafter"/>
</dbReference>
<dbReference type="SFLD" id="SFLDS00003">
    <property type="entry name" value="Haloacid_Dehalogenase"/>
    <property type="match status" value="1"/>
</dbReference>
<dbReference type="InterPro" id="IPR036412">
    <property type="entry name" value="HAD-like_sf"/>
</dbReference>
<organism evidence="1 2">
    <name type="scientific">Pararhodobacter marinus</name>
    <dbReference type="NCBI Taxonomy" id="2184063"/>
    <lineage>
        <taxon>Bacteria</taxon>
        <taxon>Pseudomonadati</taxon>
        <taxon>Pseudomonadota</taxon>
        <taxon>Alphaproteobacteria</taxon>
        <taxon>Rhodobacterales</taxon>
        <taxon>Paracoccaceae</taxon>
        <taxon>Pararhodobacter</taxon>
    </lineage>
</organism>
<keyword evidence="1" id="KW-0378">Hydrolase</keyword>
<dbReference type="InterPro" id="IPR006439">
    <property type="entry name" value="HAD-SF_hydro_IA"/>
</dbReference>
<dbReference type="Gene3D" id="1.10.150.240">
    <property type="entry name" value="Putative phosphatase, domain 2"/>
    <property type="match status" value="1"/>
</dbReference>
<reference evidence="1 2" key="1">
    <citation type="submission" date="2018-05" db="EMBL/GenBank/DDBJ databases">
        <title>Pararhodobacter marina sp. nov., isolated from deep-sea water of the Indian Ocean.</title>
        <authorList>
            <person name="Lai Q.Sr."/>
            <person name="Liu X."/>
            <person name="Shao Z."/>
        </authorList>
    </citation>
    <scope>NUCLEOTIDE SEQUENCE [LARGE SCALE GENOMIC DNA]</scope>
    <source>
        <strain evidence="1 2">CIC4N-9</strain>
    </source>
</reference>
<gene>
    <name evidence="1" type="ORF">C4N9_14825</name>
</gene>
<accession>A0A2U2C775</accession>
<sequence>MTIPRLVIFDVDGTLVDSQADIVASMTQAFLAQELVVPPVDAIKGIVGLSLPVAMIRLAPDVPAATHDALVEGYKRAYQALRLKNGALGSPLFPGARDALGRLAADPNVQLAVATGKSRRGLDSLIESHGLQGVFVATQVADDHPSKPHPSMIHACLRATGVAPAQAVIVGDTEFDIDMGRAAGIRTIGVTWGYHARARLAQADRLIDGFDELDAALETIWGLA</sequence>
<dbReference type="PANTHER" id="PTHR43434:SF24">
    <property type="entry name" value="HYDROLASE-RELATED"/>
    <property type="match status" value="1"/>
</dbReference>
<evidence type="ECO:0000313" key="2">
    <source>
        <dbReference type="Proteomes" id="UP000244940"/>
    </source>
</evidence>
<comment type="caution">
    <text evidence="1">The sequence shown here is derived from an EMBL/GenBank/DDBJ whole genome shotgun (WGS) entry which is preliminary data.</text>
</comment>
<dbReference type="NCBIfam" id="TIGR01549">
    <property type="entry name" value="HAD-SF-IA-v1"/>
    <property type="match status" value="1"/>
</dbReference>
<proteinExistence type="predicted"/>
<dbReference type="InterPro" id="IPR023198">
    <property type="entry name" value="PGP-like_dom2"/>
</dbReference>
<dbReference type="GO" id="GO:0006281">
    <property type="term" value="P:DNA repair"/>
    <property type="evidence" value="ECO:0007669"/>
    <property type="project" value="TreeGrafter"/>
</dbReference>
<dbReference type="InterPro" id="IPR041492">
    <property type="entry name" value="HAD_2"/>
</dbReference>
<dbReference type="SUPFAM" id="SSF56784">
    <property type="entry name" value="HAD-like"/>
    <property type="match status" value="1"/>
</dbReference>
<dbReference type="SFLD" id="SFLDG01129">
    <property type="entry name" value="C1.5:_HAD__Beta-PGM__Phosphata"/>
    <property type="match status" value="1"/>
</dbReference>
<keyword evidence="2" id="KW-1185">Reference proteome</keyword>
<dbReference type="SFLD" id="SFLDG01135">
    <property type="entry name" value="C1.5.6:_HAD__Beta-PGM__Phospha"/>
    <property type="match status" value="1"/>
</dbReference>
<dbReference type="GeneID" id="94366166"/>
<name>A0A2U2C775_9RHOB</name>
<dbReference type="GO" id="GO:0005829">
    <property type="term" value="C:cytosol"/>
    <property type="evidence" value="ECO:0007669"/>
    <property type="project" value="TreeGrafter"/>
</dbReference>
<dbReference type="Pfam" id="PF13419">
    <property type="entry name" value="HAD_2"/>
    <property type="match status" value="1"/>
</dbReference>
<dbReference type="Gene3D" id="3.40.50.1000">
    <property type="entry name" value="HAD superfamily/HAD-like"/>
    <property type="match status" value="1"/>
</dbReference>
<dbReference type="Proteomes" id="UP000244940">
    <property type="component" value="Unassembled WGS sequence"/>
</dbReference>
<dbReference type="InterPro" id="IPR023214">
    <property type="entry name" value="HAD_sf"/>
</dbReference>
<dbReference type="PANTHER" id="PTHR43434">
    <property type="entry name" value="PHOSPHOGLYCOLATE PHOSPHATASE"/>
    <property type="match status" value="1"/>
</dbReference>
<dbReference type="AlphaFoldDB" id="A0A2U2C775"/>
<evidence type="ECO:0000313" key="1">
    <source>
        <dbReference type="EMBL" id="PWE27713.1"/>
    </source>
</evidence>
<protein>
    <submittedName>
        <fullName evidence="1">HAD family hydrolase</fullName>
    </submittedName>
</protein>
<dbReference type="OrthoDB" id="9793014at2"/>
<dbReference type="RefSeq" id="WP_109534129.1">
    <property type="nucleotide sequence ID" value="NZ_CAXPUO010000019.1"/>
</dbReference>
<dbReference type="InterPro" id="IPR050155">
    <property type="entry name" value="HAD-like_hydrolase_sf"/>
</dbReference>
<dbReference type="EMBL" id="QEYD01000009">
    <property type="protein sequence ID" value="PWE27713.1"/>
    <property type="molecule type" value="Genomic_DNA"/>
</dbReference>